<dbReference type="InterPro" id="IPR018769">
    <property type="entry name" value="VgrG2_DUF2345"/>
</dbReference>
<feature type="region of interest" description="Disordered" evidence="2">
    <location>
        <begin position="473"/>
        <end position="495"/>
    </location>
</feature>
<comment type="similarity">
    <text evidence="1">Belongs to the VgrG protein family.</text>
</comment>
<dbReference type="NCBIfam" id="TIGR01646">
    <property type="entry name" value="vgr_GE"/>
    <property type="match status" value="1"/>
</dbReference>
<keyword evidence="7" id="KW-1185">Reference proteome</keyword>
<evidence type="ECO:0000256" key="1">
    <source>
        <dbReference type="ARBA" id="ARBA00005558"/>
    </source>
</evidence>
<reference evidence="6 7" key="1">
    <citation type="submission" date="2019-08" db="EMBL/GenBank/DDBJ databases">
        <authorList>
            <person name="Karlyshev A.V."/>
        </authorList>
    </citation>
    <scope>NUCLEOTIDE SEQUENCE [LARGE SCALE GENOMIC DNA]</scope>
    <source>
        <strain evidence="6 7">Alg18-2.2</strain>
    </source>
</reference>
<dbReference type="Pfam" id="PF04717">
    <property type="entry name" value="Phage_base_V"/>
    <property type="match status" value="1"/>
</dbReference>
<gene>
    <name evidence="6" type="ORF">FU658_10720</name>
</gene>
<proteinExistence type="inferred from homology"/>
<dbReference type="OrthoDB" id="5959035at2"/>
<sequence length="923" mass="96765">MTDFSSGAGIGAALRALLHPLAQTDRLLRLHTPLGPDVLVAEAMHGWESLDAGGFAFEITALSGDAHLSLEQLLGAPALLELLTADSRTSLRPFHGHVTACQLLGANGGLARYRLRLEPWLSFLRLRTDSFEFRDMSVVGIVDYLFEGHRGLGSVVPAWRWQLADASVYRQRSACTQYQESDHAFVHRLLAEEGLFYRFEHSAAADGDTLGTHTMVIADSAEAFGDLPGVPVRFHRAEATEREDGIGWWHSARRLGVGRVARGSWDYRAHQWREVHADLGGAGGVATDSDPSGPYTWPDFQTGERLARQHAEALQVGQHQVSGGGSWRRLAPGLRFTLSGHHQYADAEAASHVCLRVEHAARNNLGDELHASVAQHLGPPKPMLPLPVALCGLGGMDAHPPVDDVDSYRNRFVALPSARPYRPATQDGHGERLHPRPQVRGVQSAIVVGAGTPVHTDRDHRVLLQFPWQRGAQASSRLEHPRGDDNAPGHAQAGGAQAWVRVATPVAGPNFGTNFIPRVGQEVLVAFLEGDIDRPVVIGAAYNGRGHEDAQHNAVAGGPAGATGNAPAWFSGNGHPAVLSGYKSQALASSGTGDGDYQQLVFDDTPGQARVELSTTRTGATLMMGHLKAQRDNRREDDLGFGLSLHTGAQGALRAGRGLLLSSSSGGQQLTAEVARTQLMQGRSLIDSLGQTASAQDAALEGEPDTLPASASLQGVGDALTSTHGQGDSAGGGVPAFSEPLLVAEAAAGLAALTPASQVWVSGTHTVVSAQQDIDWISQGSTVLSAGGGVSVFTHGMATAAQKPNQETGIALHAASGRVSVQAQGNTASLRSKATLTLASHQANAAMTAATHLLMTAAGAYFKLDGENIELGAPGAIDFKAARKELAGPVGGAVQSIEFADGELCPSLAAGATASGGTVRIGP</sequence>
<dbReference type="AlphaFoldDB" id="A0A5C8KL31"/>
<dbReference type="InterPro" id="IPR017847">
    <property type="entry name" value="T6SS_RhsGE_Vgr_subset"/>
</dbReference>
<dbReference type="Gene3D" id="3.55.50.10">
    <property type="entry name" value="Baseplate protein-like domains"/>
    <property type="match status" value="1"/>
</dbReference>
<evidence type="ECO:0000313" key="7">
    <source>
        <dbReference type="Proteomes" id="UP000321248"/>
    </source>
</evidence>
<dbReference type="InterPro" id="IPR006531">
    <property type="entry name" value="Gp5/Vgr_OB"/>
</dbReference>
<feature type="domain" description="Putative type VI secretion system Rhs element associated Vgr" evidence="5">
    <location>
        <begin position="595"/>
        <end position="693"/>
    </location>
</feature>
<dbReference type="Proteomes" id="UP000321248">
    <property type="component" value="Unassembled WGS sequence"/>
</dbReference>
<feature type="domain" description="Gp5/Type VI secretion system Vgr protein OB-fold" evidence="3">
    <location>
        <begin position="496"/>
        <end position="542"/>
    </location>
</feature>
<dbReference type="RefSeq" id="WP_147892080.1">
    <property type="nucleotide sequence ID" value="NZ_VRTS01000007.1"/>
</dbReference>
<dbReference type="Pfam" id="PF13296">
    <property type="entry name" value="T6SS_Vgr"/>
    <property type="match status" value="1"/>
</dbReference>
<feature type="compositionally biased region" description="Basic and acidic residues" evidence="2">
    <location>
        <begin position="477"/>
        <end position="487"/>
    </location>
</feature>
<dbReference type="Gene3D" id="4.10.220.110">
    <property type="match status" value="1"/>
</dbReference>
<evidence type="ECO:0000259" key="5">
    <source>
        <dbReference type="Pfam" id="PF13296"/>
    </source>
</evidence>
<evidence type="ECO:0000313" key="6">
    <source>
        <dbReference type="EMBL" id="TXK61037.1"/>
    </source>
</evidence>
<dbReference type="Gene3D" id="2.40.50.230">
    <property type="entry name" value="Gp5 N-terminal domain"/>
    <property type="match status" value="1"/>
</dbReference>
<dbReference type="NCBIfam" id="TIGR03361">
    <property type="entry name" value="VI_Rhs_Vgr"/>
    <property type="match status" value="1"/>
</dbReference>
<dbReference type="EMBL" id="VRTS01000007">
    <property type="protein sequence ID" value="TXK61037.1"/>
    <property type="molecule type" value="Genomic_DNA"/>
</dbReference>
<feature type="domain" description="DUF2345" evidence="4">
    <location>
        <begin position="731"/>
        <end position="889"/>
    </location>
</feature>
<evidence type="ECO:0000256" key="2">
    <source>
        <dbReference type="SAM" id="MobiDB-lite"/>
    </source>
</evidence>
<comment type="caution">
    <text evidence="6">The sequence shown here is derived from an EMBL/GenBank/DDBJ whole genome shotgun (WGS) entry which is preliminary data.</text>
</comment>
<dbReference type="SUPFAM" id="SSF69255">
    <property type="entry name" value="gp5 N-terminal domain-like"/>
    <property type="match status" value="1"/>
</dbReference>
<dbReference type="InterPro" id="IPR037026">
    <property type="entry name" value="Vgr_OB-fold_dom_sf"/>
</dbReference>
<accession>A0A5C8KL31</accession>
<evidence type="ECO:0000259" key="3">
    <source>
        <dbReference type="Pfam" id="PF04717"/>
    </source>
</evidence>
<dbReference type="InterPro" id="IPR006533">
    <property type="entry name" value="T6SS_Vgr_RhsGE"/>
</dbReference>
<dbReference type="Pfam" id="PF05954">
    <property type="entry name" value="Phage_GPD"/>
    <property type="match status" value="1"/>
</dbReference>
<name>A0A5C8KL31_9GAMM</name>
<dbReference type="Gene3D" id="2.30.110.50">
    <property type="match status" value="1"/>
</dbReference>
<dbReference type="SUPFAM" id="SSF69279">
    <property type="entry name" value="Phage tail proteins"/>
    <property type="match status" value="2"/>
</dbReference>
<protein>
    <submittedName>
        <fullName evidence="6">Type VI secretion system tip protein VgrG</fullName>
    </submittedName>
</protein>
<evidence type="ECO:0000259" key="4">
    <source>
        <dbReference type="Pfam" id="PF10106"/>
    </source>
</evidence>
<dbReference type="Pfam" id="PF10106">
    <property type="entry name" value="DUF2345"/>
    <property type="match status" value="1"/>
</dbReference>
<dbReference type="InterPro" id="IPR028244">
    <property type="entry name" value="T6SS_Rhs_Vgr_dom"/>
</dbReference>
<organism evidence="6 7">
    <name type="scientific">Alkalisalibacterium limincola</name>
    <dbReference type="NCBI Taxonomy" id="2699169"/>
    <lineage>
        <taxon>Bacteria</taxon>
        <taxon>Pseudomonadati</taxon>
        <taxon>Pseudomonadota</taxon>
        <taxon>Gammaproteobacteria</taxon>
        <taxon>Lysobacterales</taxon>
        <taxon>Lysobacteraceae</taxon>
        <taxon>Alkalisalibacterium</taxon>
    </lineage>
</organism>